<evidence type="ECO:0000313" key="7">
    <source>
        <dbReference type="EMBL" id="CAC5408282.1"/>
    </source>
</evidence>
<evidence type="ECO:0000259" key="6">
    <source>
        <dbReference type="Pfam" id="PF00135"/>
    </source>
</evidence>
<dbReference type="GO" id="GO:0019695">
    <property type="term" value="P:choline metabolic process"/>
    <property type="evidence" value="ECO:0007669"/>
    <property type="project" value="TreeGrafter"/>
</dbReference>
<name>A0A6J8DL32_MYTCO</name>
<dbReference type="GO" id="GO:0005615">
    <property type="term" value="C:extracellular space"/>
    <property type="evidence" value="ECO:0007669"/>
    <property type="project" value="TreeGrafter"/>
</dbReference>
<dbReference type="GO" id="GO:0003990">
    <property type="term" value="F:acetylcholinesterase activity"/>
    <property type="evidence" value="ECO:0007669"/>
    <property type="project" value="TreeGrafter"/>
</dbReference>
<keyword evidence="4" id="KW-1015">Disulfide bond</keyword>
<dbReference type="FunFam" id="3.40.50.1820:FF:000029">
    <property type="entry name" value="Acetylcholinesterase"/>
    <property type="match status" value="1"/>
</dbReference>
<keyword evidence="2" id="KW-0719">Serine esterase</keyword>
<proteinExistence type="inferred from homology"/>
<feature type="chain" id="PRO_5027148961" description="Carboxylic ester hydrolase" evidence="5">
    <location>
        <begin position="18"/>
        <end position="542"/>
    </location>
</feature>
<accession>A0A6J8DL32</accession>
<evidence type="ECO:0000256" key="3">
    <source>
        <dbReference type="ARBA" id="ARBA00022801"/>
    </source>
</evidence>
<evidence type="ECO:0000256" key="5">
    <source>
        <dbReference type="RuleBase" id="RU361235"/>
    </source>
</evidence>
<keyword evidence="8" id="KW-1185">Reference proteome</keyword>
<dbReference type="GO" id="GO:0005886">
    <property type="term" value="C:plasma membrane"/>
    <property type="evidence" value="ECO:0007669"/>
    <property type="project" value="TreeGrafter"/>
</dbReference>
<dbReference type="Gene3D" id="3.40.50.1820">
    <property type="entry name" value="alpha/beta hydrolase"/>
    <property type="match status" value="1"/>
</dbReference>
<dbReference type="GO" id="GO:0006581">
    <property type="term" value="P:acetylcholine catabolic process"/>
    <property type="evidence" value="ECO:0007669"/>
    <property type="project" value="TreeGrafter"/>
</dbReference>
<reference evidence="7 8" key="1">
    <citation type="submission" date="2020-06" db="EMBL/GenBank/DDBJ databases">
        <authorList>
            <person name="Li R."/>
            <person name="Bekaert M."/>
        </authorList>
    </citation>
    <scope>NUCLEOTIDE SEQUENCE [LARGE SCALE GENOMIC DNA]</scope>
    <source>
        <strain evidence="8">wild</strain>
    </source>
</reference>
<keyword evidence="5" id="KW-0732">Signal</keyword>
<dbReference type="SUPFAM" id="SSF53474">
    <property type="entry name" value="alpha/beta-Hydrolases"/>
    <property type="match status" value="1"/>
</dbReference>
<evidence type="ECO:0000313" key="8">
    <source>
        <dbReference type="Proteomes" id="UP000507470"/>
    </source>
</evidence>
<dbReference type="InterPro" id="IPR002018">
    <property type="entry name" value="CarbesteraseB"/>
</dbReference>
<dbReference type="Proteomes" id="UP000507470">
    <property type="component" value="Unassembled WGS sequence"/>
</dbReference>
<dbReference type="InterPro" id="IPR029058">
    <property type="entry name" value="AB_hydrolase_fold"/>
</dbReference>
<sequence>MFHQCFVWLFLISDCIAIKTIIRTKAGTIEGFTQSVLSKEVKTFLGIPFAEPPTGDLRFQEPLPVDKWLNIKQTKAFQKACSQPAAFGTAVPVENQSEDCLYLNAWVPHGGCKKKHAMIWIYFGGFIVGDIQRFDGKVLAASADVIVFTLSYRTGPLGFLYLNDTAAPGNMGLMDQGLAIQWIYNNIKRFGGNRNKITLFGQSAGAASINYHMFSSVTQRYFQKAIIMSAAADSSFTYHSPEVALENGVAFATQVGCKESTVEGILQCLRSLNASTLSALQLPPNPKPPVFFRSHLPTLDALSFVSKPPSELLKDPFSIRPIPLLVGVLKNELSFFITYFVRVLKIPINVLDGIITKDEFFDLIPLSIDASNETLNAIANYYLAPYMPGEPPSYIDVLNDIGSDLSFRCPVIDFAKTFTDMYRGNPVYMYLFEHRSTKSPTPPWFGAFHTSEISYVFGDPLIDDVKFTESDKVVSKRMMNYWTTFAKSGNPNFNGDKCTCNDWNLYDTQDRKYLIIDSDCPQDGEALRELQCAFLKNVTSTD</sequence>
<dbReference type="Pfam" id="PF00135">
    <property type="entry name" value="COesterase"/>
    <property type="match status" value="1"/>
</dbReference>
<evidence type="ECO:0000256" key="4">
    <source>
        <dbReference type="ARBA" id="ARBA00023157"/>
    </source>
</evidence>
<feature type="domain" description="Carboxylesterase type B" evidence="6">
    <location>
        <begin position="20"/>
        <end position="534"/>
    </location>
</feature>
<dbReference type="AlphaFoldDB" id="A0A6J8DL32"/>
<dbReference type="OrthoDB" id="9000293at2759"/>
<evidence type="ECO:0000256" key="1">
    <source>
        <dbReference type="ARBA" id="ARBA00005964"/>
    </source>
</evidence>
<gene>
    <name evidence="7" type="ORF">MCOR_41693</name>
</gene>
<keyword evidence="3 5" id="KW-0378">Hydrolase</keyword>
<protein>
    <recommendedName>
        <fullName evidence="5">Carboxylic ester hydrolase</fullName>
        <ecNumber evidence="5">3.1.1.-</ecNumber>
    </recommendedName>
</protein>
<dbReference type="PANTHER" id="PTHR43918:SF12">
    <property type="entry name" value="ACETYLCHOLINESTERASE 1"/>
    <property type="match status" value="1"/>
</dbReference>
<dbReference type="InterPro" id="IPR050654">
    <property type="entry name" value="AChE-related_enzymes"/>
</dbReference>
<comment type="similarity">
    <text evidence="1 5">Belongs to the type-B carboxylesterase/lipase family.</text>
</comment>
<dbReference type="PROSITE" id="PS00122">
    <property type="entry name" value="CARBOXYLESTERASE_B_1"/>
    <property type="match status" value="1"/>
</dbReference>
<dbReference type="InterPro" id="IPR019826">
    <property type="entry name" value="Carboxylesterase_B_AS"/>
</dbReference>
<organism evidence="7 8">
    <name type="scientific">Mytilus coruscus</name>
    <name type="common">Sea mussel</name>
    <dbReference type="NCBI Taxonomy" id="42192"/>
    <lineage>
        <taxon>Eukaryota</taxon>
        <taxon>Metazoa</taxon>
        <taxon>Spiralia</taxon>
        <taxon>Lophotrochozoa</taxon>
        <taxon>Mollusca</taxon>
        <taxon>Bivalvia</taxon>
        <taxon>Autobranchia</taxon>
        <taxon>Pteriomorphia</taxon>
        <taxon>Mytilida</taxon>
        <taxon>Mytiloidea</taxon>
        <taxon>Mytilidae</taxon>
        <taxon>Mytilinae</taxon>
        <taxon>Mytilus</taxon>
    </lineage>
</organism>
<dbReference type="EC" id="3.1.1.-" evidence="5"/>
<evidence type="ECO:0000256" key="2">
    <source>
        <dbReference type="ARBA" id="ARBA00022487"/>
    </source>
</evidence>
<dbReference type="EMBL" id="CACVKT020007519">
    <property type="protein sequence ID" value="CAC5408282.1"/>
    <property type="molecule type" value="Genomic_DNA"/>
</dbReference>
<dbReference type="PANTHER" id="PTHR43918">
    <property type="entry name" value="ACETYLCHOLINESTERASE"/>
    <property type="match status" value="1"/>
</dbReference>
<feature type="signal peptide" evidence="5">
    <location>
        <begin position="1"/>
        <end position="17"/>
    </location>
</feature>